<name>A0A2D0LH94_9GAMM</name>
<comment type="caution">
    <text evidence="1">The sequence shown here is derived from an EMBL/GenBank/DDBJ whole genome shotgun (WGS) entry which is preliminary data.</text>
</comment>
<keyword evidence="2" id="KW-1185">Reference proteome</keyword>
<evidence type="ECO:0000313" key="1">
    <source>
        <dbReference type="EMBL" id="PHM75032.1"/>
    </source>
</evidence>
<protein>
    <submittedName>
        <fullName evidence="1">Uncharacterized protein</fullName>
    </submittedName>
</protein>
<organism evidence="1 2">
    <name type="scientific">Xenorhabdus kozodoii</name>
    <dbReference type="NCBI Taxonomy" id="351676"/>
    <lineage>
        <taxon>Bacteria</taxon>
        <taxon>Pseudomonadati</taxon>
        <taxon>Pseudomonadota</taxon>
        <taxon>Gammaproteobacteria</taxon>
        <taxon>Enterobacterales</taxon>
        <taxon>Morganellaceae</taxon>
        <taxon>Xenorhabdus</taxon>
    </lineage>
</organism>
<gene>
    <name evidence="1" type="ORF">Xkoz_00040</name>
</gene>
<sequence>MRQLVGTPVQCGITELRIVVHQGNSFRHRFRLLFKERVDQFILWVGEGGVVKIHQHLFALLRGQERQLRHALAVISHHRRQQGV</sequence>
<dbReference type="AlphaFoldDB" id="A0A2D0LH94"/>
<dbReference type="EMBL" id="NJCX01000001">
    <property type="protein sequence ID" value="PHM75032.1"/>
    <property type="molecule type" value="Genomic_DNA"/>
</dbReference>
<reference evidence="1 2" key="1">
    <citation type="journal article" date="2017" name="Nat. Microbiol.">
        <title>Natural product diversity associated with the nematode symbionts Photorhabdus and Xenorhabdus.</title>
        <authorList>
            <person name="Tobias N.J."/>
            <person name="Wolff H."/>
            <person name="Djahanschiri B."/>
            <person name="Grundmann F."/>
            <person name="Kronenwerth M."/>
            <person name="Shi Y.M."/>
            <person name="Simonyi S."/>
            <person name="Grun P."/>
            <person name="Shapiro-Ilan D."/>
            <person name="Pidot S.J."/>
            <person name="Stinear T.P."/>
            <person name="Ebersberger I."/>
            <person name="Bode H.B."/>
        </authorList>
    </citation>
    <scope>NUCLEOTIDE SEQUENCE [LARGE SCALE GENOMIC DNA]</scope>
    <source>
        <strain evidence="1 2">DSM 17907</strain>
    </source>
</reference>
<dbReference type="Proteomes" id="UP000221101">
    <property type="component" value="Unassembled WGS sequence"/>
</dbReference>
<accession>A0A2D0LH94</accession>
<evidence type="ECO:0000313" key="2">
    <source>
        <dbReference type="Proteomes" id="UP000221101"/>
    </source>
</evidence>
<proteinExistence type="predicted"/>